<dbReference type="AlphaFoldDB" id="A0A6J8E676"/>
<organism evidence="1 2">
    <name type="scientific">Mytilus coruscus</name>
    <name type="common">Sea mussel</name>
    <dbReference type="NCBI Taxonomy" id="42192"/>
    <lineage>
        <taxon>Eukaryota</taxon>
        <taxon>Metazoa</taxon>
        <taxon>Spiralia</taxon>
        <taxon>Lophotrochozoa</taxon>
        <taxon>Mollusca</taxon>
        <taxon>Bivalvia</taxon>
        <taxon>Autobranchia</taxon>
        <taxon>Pteriomorphia</taxon>
        <taxon>Mytilida</taxon>
        <taxon>Mytiloidea</taxon>
        <taxon>Mytilidae</taxon>
        <taxon>Mytilinae</taxon>
        <taxon>Mytilus</taxon>
    </lineage>
</organism>
<proteinExistence type="predicted"/>
<evidence type="ECO:0000313" key="1">
    <source>
        <dbReference type="EMBL" id="CAC5414551.1"/>
    </source>
</evidence>
<dbReference type="EMBL" id="CACVKT020008350">
    <property type="protein sequence ID" value="CAC5414551.1"/>
    <property type="molecule type" value="Genomic_DNA"/>
</dbReference>
<gene>
    <name evidence="1" type="ORF">MCOR_47326</name>
</gene>
<evidence type="ECO:0000313" key="2">
    <source>
        <dbReference type="Proteomes" id="UP000507470"/>
    </source>
</evidence>
<dbReference type="Proteomes" id="UP000507470">
    <property type="component" value="Unassembled WGS sequence"/>
</dbReference>
<accession>A0A6J8E676</accession>
<dbReference type="OrthoDB" id="6158468at2759"/>
<keyword evidence="2" id="KW-1185">Reference proteome</keyword>
<reference evidence="1 2" key="1">
    <citation type="submission" date="2020-06" db="EMBL/GenBank/DDBJ databases">
        <authorList>
            <person name="Li R."/>
            <person name="Bekaert M."/>
        </authorList>
    </citation>
    <scope>NUCLEOTIDE SEQUENCE [LARGE SCALE GENOMIC DNA]</scope>
    <source>
        <strain evidence="2">wild</strain>
    </source>
</reference>
<name>A0A6J8E676_MYTCO</name>
<sequence length="158" mass="17919">MTMKLNNILKSCAESLKDKQLLSKLSTWDAIAQDLKYHPTCLVALYNKERAVKKKKSEQTEIDIDAENEAGDVALSELVNYIFETQKNSHGTTVFRLADLANMYERRNQQLSVGSLLIHRTRLKEMLLAKISDLQAYTKDMEGLLVFEKDVGPEIALA</sequence>
<protein>
    <submittedName>
        <fullName evidence="1">Uncharacterized protein</fullName>
    </submittedName>
</protein>
<dbReference type="PANTHER" id="PTHR47018">
    <property type="entry name" value="CXC DOMAIN-CONTAINING PROTEIN-RELATED"/>
    <property type="match status" value="1"/>
</dbReference>
<dbReference type="PANTHER" id="PTHR47018:SF1">
    <property type="entry name" value="TESMIN_TSO1-LIKE CXC DOMAIN-CONTAINING PROTEIN"/>
    <property type="match status" value="1"/>
</dbReference>